<dbReference type="Gene3D" id="3.40.50.150">
    <property type="entry name" value="Vaccinia Virus protein VP39"/>
    <property type="match status" value="1"/>
</dbReference>
<dbReference type="GO" id="GO:0032259">
    <property type="term" value="P:methylation"/>
    <property type="evidence" value="ECO:0007669"/>
    <property type="project" value="UniProtKB-KW"/>
</dbReference>
<evidence type="ECO:0000256" key="6">
    <source>
        <dbReference type="HAMAP-Rule" id="MF_03191"/>
    </source>
</evidence>
<dbReference type="Proteomes" id="UP000037069">
    <property type="component" value="Unassembled WGS sequence"/>
</dbReference>
<evidence type="ECO:0000256" key="2">
    <source>
        <dbReference type="ARBA" id="ARBA00022679"/>
    </source>
</evidence>
<dbReference type="NCBIfam" id="NF001244">
    <property type="entry name" value="PRK00216.1-5"/>
    <property type="match status" value="1"/>
</dbReference>
<dbReference type="EC" id="2.1.1.201" evidence="6"/>
<dbReference type="OrthoDB" id="6329284at2759"/>
<evidence type="ECO:0000256" key="3">
    <source>
        <dbReference type="ARBA" id="ARBA00022688"/>
    </source>
</evidence>
<comment type="subunit">
    <text evidence="5">Component of a multi-subunit COQ enzyme complex, composed of at least COQ3, COQ4, COQ5, COQ6, COQ7 and COQ9. Interacts with PYURF; the interaction is direct, stabilizes COQ5 protein and associates PYURF with COQ enzyme complex.</text>
</comment>
<dbReference type="HAMAP" id="MF_01813">
    <property type="entry name" value="MenG_UbiE_methyltr"/>
    <property type="match status" value="1"/>
</dbReference>
<name>A0A0L0BMK1_LUCCU</name>
<evidence type="ECO:0000256" key="4">
    <source>
        <dbReference type="ARBA" id="ARBA00022691"/>
    </source>
</evidence>
<keyword evidence="2 6" id="KW-0808">Transferase</keyword>
<dbReference type="UniPathway" id="UPA00232"/>
<reference evidence="7 8" key="1">
    <citation type="journal article" date="2015" name="Nat. Commun.">
        <title>Lucilia cuprina genome unlocks parasitic fly biology to underpin future interventions.</title>
        <authorList>
            <person name="Anstead C.A."/>
            <person name="Korhonen P.K."/>
            <person name="Young N.D."/>
            <person name="Hall R.S."/>
            <person name="Jex A.R."/>
            <person name="Murali S.C."/>
            <person name="Hughes D.S."/>
            <person name="Lee S.F."/>
            <person name="Perry T."/>
            <person name="Stroehlein A.J."/>
            <person name="Ansell B.R."/>
            <person name="Breugelmans B."/>
            <person name="Hofmann A."/>
            <person name="Qu J."/>
            <person name="Dugan S."/>
            <person name="Lee S.L."/>
            <person name="Chao H."/>
            <person name="Dinh H."/>
            <person name="Han Y."/>
            <person name="Doddapaneni H.V."/>
            <person name="Worley K.C."/>
            <person name="Muzny D.M."/>
            <person name="Ioannidis P."/>
            <person name="Waterhouse R.M."/>
            <person name="Zdobnov E.M."/>
            <person name="James P.J."/>
            <person name="Bagnall N.H."/>
            <person name="Kotze A.C."/>
            <person name="Gibbs R.A."/>
            <person name="Richards S."/>
            <person name="Batterham P."/>
            <person name="Gasser R.B."/>
        </authorList>
    </citation>
    <scope>NUCLEOTIDE SEQUENCE [LARGE SCALE GENOMIC DNA]</scope>
    <source>
        <strain evidence="7 8">LS</strain>
        <tissue evidence="7">Full body</tissue>
    </source>
</reference>
<sequence length="299" mass="34630">MNVTKHYFKLFNNIKCLNFKYASNLRFVSNTANPAAESSQEGTTHFGFQTVKEEEKQQKVHKVFEDVAKSYDLMNDAMSMGIHRVWKDMFIERLGPTPGTRLLDMAGGTGDISFRYLKYLQNQANPQGKQSHVTVSDINQHMLNVGEERAKRLGLTQEKLPNISIDWKCANAEELPFADNTYNAYTIAFGIRNCTHIDKVLREAYRVLQPGGRFMCLEFSHLENDTMQWLYDQYSFQVIPPMGQILAGQWQPYQYLVESIRKFPKQEDFKRMIEEAGFEMVRYENLTFGVVSIHSGFKL</sequence>
<comment type="subcellular location">
    <subcellularLocation>
        <location evidence="6">Mitochondrion inner membrane</location>
        <topology evidence="6">Peripheral membrane protein</topology>
        <orientation evidence="6">Matrix side</orientation>
    </subcellularLocation>
</comment>
<protein>
    <recommendedName>
        <fullName evidence="6">2-methoxy-6-polyprenyl-1,4-benzoquinol methylase, mitochondrial</fullName>
        <ecNumber evidence="6">2.1.1.201</ecNumber>
    </recommendedName>
    <alternativeName>
        <fullName evidence="6">Ubiquinone biosynthesis methyltransferase COQ5</fullName>
    </alternativeName>
</protein>
<dbReference type="FunFam" id="3.40.50.150:FF:000064">
    <property type="entry name" value="2-methoxy-6-polyprenyl-1,4-benzoquinol methylase, mitochondrial"/>
    <property type="match status" value="1"/>
</dbReference>
<comment type="pathway">
    <text evidence="6">Cofactor biosynthesis; ubiquinone biosynthesis.</text>
</comment>
<keyword evidence="4 6" id="KW-0949">S-adenosyl-L-methionine</keyword>
<dbReference type="InterPro" id="IPR004033">
    <property type="entry name" value="UbiE/COQ5_MeTrFase"/>
</dbReference>
<proteinExistence type="inferred from homology"/>
<dbReference type="GO" id="GO:0008425">
    <property type="term" value="F:2-methoxy-6-polyprenyl-1,4-benzoquinol methyltransferase activity"/>
    <property type="evidence" value="ECO:0007669"/>
    <property type="project" value="UniProtKB-UniRule"/>
</dbReference>
<dbReference type="CDD" id="cd02440">
    <property type="entry name" value="AdoMet_MTases"/>
    <property type="match status" value="1"/>
</dbReference>
<dbReference type="PROSITE" id="PS01183">
    <property type="entry name" value="UBIE_1"/>
    <property type="match status" value="1"/>
</dbReference>
<feature type="binding site" evidence="6">
    <location>
        <position position="137"/>
    </location>
    <ligand>
        <name>S-adenosyl-L-methionine</name>
        <dbReference type="ChEBI" id="CHEBI:59789"/>
    </ligand>
</feature>
<dbReference type="OMA" id="MNDVMSM"/>
<dbReference type="AlphaFoldDB" id="A0A0L0BMK1"/>
<dbReference type="EMBL" id="JRES01001651">
    <property type="protein sequence ID" value="KNC21158.1"/>
    <property type="molecule type" value="Genomic_DNA"/>
</dbReference>
<dbReference type="GO" id="GO:0031314">
    <property type="term" value="C:extrinsic component of mitochondrial inner membrane"/>
    <property type="evidence" value="ECO:0007669"/>
    <property type="project" value="UniProtKB-UniRule"/>
</dbReference>
<dbReference type="PANTHER" id="PTHR43591">
    <property type="entry name" value="METHYLTRANSFERASE"/>
    <property type="match status" value="1"/>
</dbReference>
<dbReference type="SUPFAM" id="SSF53335">
    <property type="entry name" value="S-adenosyl-L-methionine-dependent methyltransferases"/>
    <property type="match status" value="1"/>
</dbReference>
<dbReference type="Pfam" id="PF01209">
    <property type="entry name" value="Ubie_methyltran"/>
    <property type="match status" value="1"/>
</dbReference>
<gene>
    <name evidence="6" type="primary">coq5</name>
    <name evidence="7" type="ORF">FF38_08374</name>
</gene>
<comment type="caution">
    <text evidence="7">The sequence shown here is derived from an EMBL/GenBank/DDBJ whole genome shotgun (WGS) entry which is preliminary data.</text>
</comment>
<feature type="binding site" evidence="6">
    <location>
        <position position="109"/>
    </location>
    <ligand>
        <name>S-adenosyl-L-methionine</name>
        <dbReference type="ChEBI" id="CHEBI:59789"/>
    </ligand>
</feature>
<feature type="binding site" evidence="6">
    <location>
        <begin position="171"/>
        <end position="172"/>
    </location>
    <ligand>
        <name>S-adenosyl-L-methionine</name>
        <dbReference type="ChEBI" id="CHEBI:59789"/>
    </ligand>
</feature>
<comment type="similarity">
    <text evidence="6">Belongs to the class I-like SAM-binding methyltransferase superfamily. MenG/UbiE family.</text>
</comment>
<dbReference type="PANTHER" id="PTHR43591:SF24">
    <property type="entry name" value="2-METHOXY-6-POLYPRENYL-1,4-BENZOQUINOL METHYLASE, MITOCHONDRIAL"/>
    <property type="match status" value="1"/>
</dbReference>
<evidence type="ECO:0000313" key="8">
    <source>
        <dbReference type="Proteomes" id="UP000037069"/>
    </source>
</evidence>
<keyword evidence="8" id="KW-1185">Reference proteome</keyword>
<comment type="caution">
    <text evidence="6">Lacks conserved residue(s) required for the propagation of feature annotation.</text>
</comment>
<accession>A0A0L0BMK1</accession>
<dbReference type="STRING" id="7375.A0A0L0BMK1"/>
<dbReference type="NCBIfam" id="TIGR01934">
    <property type="entry name" value="MenG_MenH_UbiE"/>
    <property type="match status" value="1"/>
</dbReference>
<dbReference type="InterPro" id="IPR029063">
    <property type="entry name" value="SAM-dependent_MTases_sf"/>
</dbReference>
<keyword evidence="6" id="KW-0496">Mitochondrion</keyword>
<dbReference type="InterPro" id="IPR023576">
    <property type="entry name" value="UbiE/COQ5_MeTrFase_CS"/>
</dbReference>
<dbReference type="PROSITE" id="PS01184">
    <property type="entry name" value="UBIE_2"/>
    <property type="match status" value="1"/>
</dbReference>
<comment type="catalytic activity">
    <reaction evidence="6">
        <text>a 2-methoxy-6-(all-trans-polyprenyl)benzene-1,4-diol + S-adenosyl-L-methionine = a 5-methoxy-2-methyl-3-(all-trans-polyprenyl)benzene-1,4-diol + S-adenosyl-L-homocysteine + H(+)</text>
        <dbReference type="Rhea" id="RHEA:28286"/>
        <dbReference type="Rhea" id="RHEA-COMP:10858"/>
        <dbReference type="Rhea" id="RHEA-COMP:10859"/>
        <dbReference type="ChEBI" id="CHEBI:15378"/>
        <dbReference type="ChEBI" id="CHEBI:57856"/>
        <dbReference type="ChEBI" id="CHEBI:59789"/>
        <dbReference type="ChEBI" id="CHEBI:84166"/>
        <dbReference type="ChEBI" id="CHEBI:84167"/>
        <dbReference type="EC" id="2.1.1.201"/>
    </reaction>
</comment>
<keyword evidence="1 6" id="KW-0489">Methyltransferase</keyword>
<evidence type="ECO:0000256" key="1">
    <source>
        <dbReference type="ARBA" id="ARBA00022603"/>
    </source>
</evidence>
<comment type="function">
    <text evidence="6">Methyltransferase required for the conversion of 2-polyprenyl-6-methoxy-1,4-benzoquinol (DDMQH2) to 2-polyprenyl-3-methyl-6-methoxy-1,4-benzoquinol (DMQH2).</text>
</comment>
<evidence type="ECO:0000256" key="5">
    <source>
        <dbReference type="ARBA" id="ARBA00046387"/>
    </source>
</evidence>
<dbReference type="PROSITE" id="PS51608">
    <property type="entry name" value="SAM_MT_UBIE"/>
    <property type="match status" value="1"/>
</dbReference>
<keyword evidence="3 6" id="KW-0831">Ubiquinone biosynthesis</keyword>
<organism evidence="7 8">
    <name type="scientific">Lucilia cuprina</name>
    <name type="common">Green bottle fly</name>
    <name type="synonym">Australian sheep blowfly</name>
    <dbReference type="NCBI Taxonomy" id="7375"/>
    <lineage>
        <taxon>Eukaryota</taxon>
        <taxon>Metazoa</taxon>
        <taxon>Ecdysozoa</taxon>
        <taxon>Arthropoda</taxon>
        <taxon>Hexapoda</taxon>
        <taxon>Insecta</taxon>
        <taxon>Pterygota</taxon>
        <taxon>Neoptera</taxon>
        <taxon>Endopterygota</taxon>
        <taxon>Diptera</taxon>
        <taxon>Brachycera</taxon>
        <taxon>Muscomorpha</taxon>
        <taxon>Oestroidea</taxon>
        <taxon>Calliphoridae</taxon>
        <taxon>Luciliinae</taxon>
        <taxon>Lucilia</taxon>
    </lineage>
</organism>
<keyword evidence="6" id="KW-0999">Mitochondrion inner membrane</keyword>
<evidence type="ECO:0000313" key="7">
    <source>
        <dbReference type="EMBL" id="KNC21158.1"/>
    </source>
</evidence>
<keyword evidence="6" id="KW-0472">Membrane</keyword>